<dbReference type="InterPro" id="IPR050603">
    <property type="entry name" value="MYST_HAT"/>
</dbReference>
<dbReference type="GO" id="GO:0003712">
    <property type="term" value="F:transcription coregulator activity"/>
    <property type="evidence" value="ECO:0007669"/>
    <property type="project" value="TreeGrafter"/>
</dbReference>
<reference evidence="4 5" key="1">
    <citation type="submission" date="2023-01" db="EMBL/GenBank/DDBJ databases">
        <authorList>
            <person name="Whitehead M."/>
        </authorList>
    </citation>
    <scope>NUCLEOTIDE SEQUENCE [LARGE SCALE GENOMIC DNA]</scope>
</reference>
<sequence>MPNDNVPNSNDKSTIDKSKADLVTSVIRHHHLSVPFTHVPPEDSDKNIKKGKYGKPPISGSKYLLDVKGDVNVPLSLPRAAGTKKKRVLTETSDRKLKKEKYEKLSNVGSKNQRDVAEDVLENMILPEASDLPYGVVNDDIKICKRSRTLEKNSTIQTPVVCPSVIKLGKFEVETCYLCPFQQEENAERLIFCEFCLKYTKCQSILKRHKRHCNWKTTPGTEIYQSGDLSVFEVDEKVDKTYCQQWRRQNFNTRWARLRPKFFREGQINMIYSCICINNSDT</sequence>
<dbReference type="PROSITE" id="PS51726">
    <property type="entry name" value="MYST_HAT"/>
    <property type="match status" value="1"/>
</dbReference>
<keyword evidence="5" id="KW-1185">Reference proteome</keyword>
<evidence type="ECO:0000313" key="5">
    <source>
        <dbReference type="Proteomes" id="UP001160148"/>
    </source>
</evidence>
<organism evidence="4 5">
    <name type="scientific">Macrosiphum euphorbiae</name>
    <name type="common">potato aphid</name>
    <dbReference type="NCBI Taxonomy" id="13131"/>
    <lineage>
        <taxon>Eukaryota</taxon>
        <taxon>Metazoa</taxon>
        <taxon>Ecdysozoa</taxon>
        <taxon>Arthropoda</taxon>
        <taxon>Hexapoda</taxon>
        <taxon>Insecta</taxon>
        <taxon>Pterygota</taxon>
        <taxon>Neoptera</taxon>
        <taxon>Paraneoptera</taxon>
        <taxon>Hemiptera</taxon>
        <taxon>Sternorrhyncha</taxon>
        <taxon>Aphidomorpha</taxon>
        <taxon>Aphidoidea</taxon>
        <taxon>Aphididae</taxon>
        <taxon>Macrosiphini</taxon>
        <taxon>Macrosiphum</taxon>
    </lineage>
</organism>
<dbReference type="InterPro" id="IPR016181">
    <property type="entry name" value="Acyl_CoA_acyltransferase"/>
</dbReference>
<dbReference type="Pfam" id="PF17772">
    <property type="entry name" value="zf-MYST"/>
    <property type="match status" value="1"/>
</dbReference>
<dbReference type="GO" id="GO:0006357">
    <property type="term" value="P:regulation of transcription by RNA polymerase II"/>
    <property type="evidence" value="ECO:0007669"/>
    <property type="project" value="TreeGrafter"/>
</dbReference>
<evidence type="ECO:0000259" key="3">
    <source>
        <dbReference type="PROSITE" id="PS51726"/>
    </source>
</evidence>
<gene>
    <name evidence="4" type="ORF">MEUPH1_LOCUS28707</name>
</gene>
<dbReference type="Gene3D" id="3.30.60.60">
    <property type="entry name" value="N-acetyl transferase-like"/>
    <property type="match status" value="1"/>
</dbReference>
<feature type="region of interest" description="Disordered" evidence="2">
    <location>
        <begin position="35"/>
        <end position="55"/>
    </location>
</feature>
<feature type="domain" description="MYST-type HAT" evidence="3">
    <location>
        <begin position="158"/>
        <end position="282"/>
    </location>
</feature>
<accession>A0AAV0Y5T9</accession>
<dbReference type="PANTHER" id="PTHR10615:SF217">
    <property type="entry name" value="HISTONE ACETYLTRANSFERASE"/>
    <property type="match status" value="1"/>
</dbReference>
<dbReference type="EMBL" id="CARXXK010001273">
    <property type="protein sequence ID" value="CAI6375174.1"/>
    <property type="molecule type" value="Genomic_DNA"/>
</dbReference>
<protein>
    <recommendedName>
        <fullName evidence="3">MYST-type HAT domain-containing protein</fullName>
    </recommendedName>
</protein>
<name>A0AAV0Y5T9_9HEMI</name>
<dbReference type="PANTHER" id="PTHR10615">
    <property type="entry name" value="HISTONE ACETYLTRANSFERASE"/>
    <property type="match status" value="1"/>
</dbReference>
<evidence type="ECO:0000256" key="1">
    <source>
        <dbReference type="ARBA" id="ARBA00022679"/>
    </source>
</evidence>
<dbReference type="AlphaFoldDB" id="A0AAV0Y5T9"/>
<comment type="caution">
    <text evidence="4">The sequence shown here is derived from an EMBL/GenBank/DDBJ whole genome shotgun (WGS) entry which is preliminary data.</text>
</comment>
<proteinExistence type="predicted"/>
<dbReference type="Proteomes" id="UP001160148">
    <property type="component" value="Unassembled WGS sequence"/>
</dbReference>
<keyword evidence="1" id="KW-0808">Transferase</keyword>
<dbReference type="GO" id="GO:0010484">
    <property type="term" value="F:histone H3 acetyltransferase activity"/>
    <property type="evidence" value="ECO:0007669"/>
    <property type="project" value="TreeGrafter"/>
</dbReference>
<evidence type="ECO:0000256" key="2">
    <source>
        <dbReference type="SAM" id="MobiDB-lite"/>
    </source>
</evidence>
<dbReference type="InterPro" id="IPR002717">
    <property type="entry name" value="HAT_MYST-type"/>
</dbReference>
<dbReference type="GO" id="GO:0005634">
    <property type="term" value="C:nucleus"/>
    <property type="evidence" value="ECO:0007669"/>
    <property type="project" value="TreeGrafter"/>
</dbReference>
<dbReference type="GO" id="GO:0003682">
    <property type="term" value="F:chromatin binding"/>
    <property type="evidence" value="ECO:0007669"/>
    <property type="project" value="TreeGrafter"/>
</dbReference>
<evidence type="ECO:0000313" key="4">
    <source>
        <dbReference type="EMBL" id="CAI6375174.1"/>
    </source>
</evidence>
<dbReference type="SUPFAM" id="SSF55729">
    <property type="entry name" value="Acyl-CoA N-acyltransferases (Nat)"/>
    <property type="match status" value="1"/>
</dbReference>
<dbReference type="GO" id="GO:0070776">
    <property type="term" value="C:MOZ/MORF histone acetyltransferase complex"/>
    <property type="evidence" value="ECO:0007669"/>
    <property type="project" value="TreeGrafter"/>
</dbReference>
<dbReference type="InterPro" id="IPR040706">
    <property type="entry name" value="Zf-MYST"/>
</dbReference>
<dbReference type="Gene3D" id="3.40.630.30">
    <property type="match status" value="1"/>
</dbReference>